<sequence length="124" mass="13976">MPRKIIVNPQTISNAPVVFAEGVAKLNYSPNISRVSFFQLDQSNSADEEELRNVVLTLAIPTHALVELCVNILMGMRANMDQLEGVSRKQIDHTFKMLRDIQPGKPAEENRAAKESPRLSKKRY</sequence>
<protein>
    <submittedName>
        <fullName evidence="2">Uncharacterized protein</fullName>
    </submittedName>
</protein>
<comment type="caution">
    <text evidence="2">The sequence shown here is derived from an EMBL/GenBank/DDBJ whole genome shotgun (WGS) entry which is preliminary data.</text>
</comment>
<dbReference type="EMBL" id="JAVDRF010000012">
    <property type="protein sequence ID" value="MDR6538871.1"/>
    <property type="molecule type" value="Genomic_DNA"/>
</dbReference>
<evidence type="ECO:0000313" key="2">
    <source>
        <dbReference type="EMBL" id="MDR6538871.1"/>
    </source>
</evidence>
<organism evidence="2 3">
    <name type="scientific">Variovorax soli</name>
    <dbReference type="NCBI Taxonomy" id="376815"/>
    <lineage>
        <taxon>Bacteria</taxon>
        <taxon>Pseudomonadati</taxon>
        <taxon>Pseudomonadota</taxon>
        <taxon>Betaproteobacteria</taxon>
        <taxon>Burkholderiales</taxon>
        <taxon>Comamonadaceae</taxon>
        <taxon>Variovorax</taxon>
    </lineage>
</organism>
<evidence type="ECO:0000256" key="1">
    <source>
        <dbReference type="SAM" id="MobiDB-lite"/>
    </source>
</evidence>
<reference evidence="2 3" key="1">
    <citation type="submission" date="2023-07" db="EMBL/GenBank/DDBJ databases">
        <title>Sorghum-associated microbial communities from plants grown in Nebraska, USA.</title>
        <authorList>
            <person name="Schachtman D."/>
        </authorList>
    </citation>
    <scope>NUCLEOTIDE SEQUENCE [LARGE SCALE GENOMIC DNA]</scope>
    <source>
        <strain evidence="2 3">DS1781</strain>
    </source>
</reference>
<keyword evidence="3" id="KW-1185">Reference proteome</keyword>
<gene>
    <name evidence="2" type="ORF">J2739_004664</name>
</gene>
<feature type="region of interest" description="Disordered" evidence="1">
    <location>
        <begin position="99"/>
        <end position="124"/>
    </location>
</feature>
<dbReference type="Proteomes" id="UP001184230">
    <property type="component" value="Unassembled WGS sequence"/>
</dbReference>
<proteinExistence type="predicted"/>
<accession>A0ABU1NLJ0</accession>
<feature type="compositionally biased region" description="Basic and acidic residues" evidence="1">
    <location>
        <begin position="106"/>
        <end position="118"/>
    </location>
</feature>
<evidence type="ECO:0000313" key="3">
    <source>
        <dbReference type="Proteomes" id="UP001184230"/>
    </source>
</evidence>
<name>A0ABU1NLJ0_9BURK</name>